<accession>A0A1V8TVC7</accession>
<feature type="compositionally biased region" description="Acidic residues" evidence="1">
    <location>
        <begin position="580"/>
        <end position="606"/>
    </location>
</feature>
<sequence>MADDNEHSTRQQARWRTYLEPHDQRLLQHRHQQPPASHAPTNTTDTETEAWDPFIAFKHFVDARLHRARSAMAHDLRSWHDELSPLAPEMEEDEETVLRRWTGRHTGPLRGLPDTPMQEEREAAVMMLLRQSLEKNRAVPVVKMARLYDDPEFGVGEEAVEEAFGNPMLSMGGACYYKPETDANLPSTAVAKAGRGAGWRWLSVDWFKRDKYSPVVLESHPILGDYDTKWRNAFEDLLEAALDKPMTSTNSTGFRPPSGPVISAWKAPGLDWMLSLQCKGVLPPQLPSLYEALLGRNGRSLPSVDGQMFPLRQHPYSLRELSMVNYEPWVLRDTDVRSEFQQLVTELRTPPVASHGQQTAQTSLSWARPQIHGENWEANDDDSFRQDPIGHVRRMAKRGQLSGESLHEAAIDALTEAVNDNDELLKQIEEAVYAGLLNKHEAIDAREFVRADRDEIARSFDSWVELTELDMYEQQRDLKTDIGADDVERAMQEVARQEGGDYVQGKCPDPVGRQVARAMRGESGCPDPVGREVTLAMRQQGGCPDELGRAVAEAAREQFGCPDELGRQISRLSMCPALAMDDDDDDEEDEDGDEDEDQDEDEDDLPGELWSPHHIAREVARSQAASAKSGPQLARPQVLSALTTTHTTRSADGTVVTKVVLQRRFADGSEESHENVHTYQDEQPVSRQQMREESKAEQKRKGWFWS</sequence>
<proteinExistence type="predicted"/>
<dbReference type="InParanoid" id="A0A1V8TVC7"/>
<evidence type="ECO:0000256" key="1">
    <source>
        <dbReference type="SAM" id="MobiDB-lite"/>
    </source>
</evidence>
<evidence type="ECO:0000313" key="2">
    <source>
        <dbReference type="EMBL" id="OQO15296.1"/>
    </source>
</evidence>
<feature type="region of interest" description="Disordered" evidence="1">
    <location>
        <begin position="27"/>
        <end position="46"/>
    </location>
</feature>
<name>A0A1V8TVC7_9PEZI</name>
<gene>
    <name evidence="2" type="ORF">B0A48_00679</name>
</gene>
<feature type="compositionally biased region" description="Polar residues" evidence="1">
    <location>
        <begin position="640"/>
        <end position="651"/>
    </location>
</feature>
<feature type="compositionally biased region" description="Basic and acidic residues" evidence="1">
    <location>
        <begin position="689"/>
        <end position="700"/>
    </location>
</feature>
<comment type="caution">
    <text evidence="2">The sequence shown here is derived from an EMBL/GenBank/DDBJ whole genome shotgun (WGS) entry which is preliminary data.</text>
</comment>
<feature type="region of interest" description="Disordered" evidence="1">
    <location>
        <begin position="666"/>
        <end position="706"/>
    </location>
</feature>
<reference evidence="3" key="1">
    <citation type="submission" date="2017-03" db="EMBL/GenBank/DDBJ databases">
        <title>Genomes of endolithic fungi from Antarctica.</title>
        <authorList>
            <person name="Coleine C."/>
            <person name="Masonjones S."/>
            <person name="Stajich J.E."/>
        </authorList>
    </citation>
    <scope>NUCLEOTIDE SEQUENCE [LARGE SCALE GENOMIC DNA]</scope>
    <source>
        <strain evidence="3">CCFEE 5527</strain>
    </source>
</reference>
<protein>
    <submittedName>
        <fullName evidence="2">Uncharacterized protein</fullName>
    </submittedName>
</protein>
<organism evidence="2 3">
    <name type="scientific">Cryoendolithus antarcticus</name>
    <dbReference type="NCBI Taxonomy" id="1507870"/>
    <lineage>
        <taxon>Eukaryota</taxon>
        <taxon>Fungi</taxon>
        <taxon>Dikarya</taxon>
        <taxon>Ascomycota</taxon>
        <taxon>Pezizomycotina</taxon>
        <taxon>Dothideomycetes</taxon>
        <taxon>Dothideomycetidae</taxon>
        <taxon>Cladosporiales</taxon>
        <taxon>Cladosporiaceae</taxon>
        <taxon>Cryoendolithus</taxon>
    </lineage>
</organism>
<evidence type="ECO:0000313" key="3">
    <source>
        <dbReference type="Proteomes" id="UP000192596"/>
    </source>
</evidence>
<dbReference type="Proteomes" id="UP000192596">
    <property type="component" value="Unassembled WGS sequence"/>
</dbReference>
<keyword evidence="3" id="KW-1185">Reference proteome</keyword>
<feature type="region of interest" description="Disordered" evidence="1">
    <location>
        <begin position="579"/>
        <end position="653"/>
    </location>
</feature>
<dbReference type="EMBL" id="NAJO01000001">
    <property type="protein sequence ID" value="OQO15296.1"/>
    <property type="molecule type" value="Genomic_DNA"/>
</dbReference>
<feature type="compositionally biased region" description="Basic and acidic residues" evidence="1">
    <location>
        <begin position="666"/>
        <end position="680"/>
    </location>
</feature>
<dbReference type="AlphaFoldDB" id="A0A1V8TVC7"/>
<dbReference type="OrthoDB" id="4586300at2759"/>